<protein>
    <submittedName>
        <fullName evidence="2">Uncharacterized protein</fullName>
    </submittedName>
</protein>
<reference evidence="2" key="1">
    <citation type="submission" date="2014-09" db="EMBL/GenBank/DDBJ databases">
        <authorList>
            <person name="Magalhaes I.L.F."/>
            <person name="Oliveira U."/>
            <person name="Santos F.R."/>
            <person name="Vidigal T.H.D.A."/>
            <person name="Brescovit A.D."/>
            <person name="Santos A.J."/>
        </authorList>
    </citation>
    <scope>NUCLEOTIDE SEQUENCE</scope>
    <source>
        <tissue evidence="2">Shoot tissue taken approximately 20 cm above the soil surface</tissue>
    </source>
</reference>
<dbReference type="EMBL" id="GBRH01209372">
    <property type="protein sequence ID" value="JAD88523.1"/>
    <property type="molecule type" value="Transcribed_RNA"/>
</dbReference>
<accession>A0A0A9DPA4</accession>
<reference evidence="2" key="2">
    <citation type="journal article" date="2015" name="Data Brief">
        <title>Shoot transcriptome of the giant reed, Arundo donax.</title>
        <authorList>
            <person name="Barrero R.A."/>
            <person name="Guerrero F.D."/>
            <person name="Moolhuijzen P."/>
            <person name="Goolsby J.A."/>
            <person name="Tidwell J."/>
            <person name="Bellgard S.E."/>
            <person name="Bellgard M.I."/>
        </authorList>
    </citation>
    <scope>NUCLEOTIDE SEQUENCE</scope>
    <source>
        <tissue evidence="2">Shoot tissue taken approximately 20 cm above the soil surface</tissue>
    </source>
</reference>
<dbReference type="AlphaFoldDB" id="A0A0A9DPA4"/>
<feature type="compositionally biased region" description="Basic and acidic residues" evidence="1">
    <location>
        <begin position="1"/>
        <end position="10"/>
    </location>
</feature>
<proteinExistence type="predicted"/>
<name>A0A0A9DPA4_ARUDO</name>
<sequence length="21" mass="2601">MYERADRGDVSPRNWPHYYTS</sequence>
<evidence type="ECO:0000256" key="1">
    <source>
        <dbReference type="SAM" id="MobiDB-lite"/>
    </source>
</evidence>
<evidence type="ECO:0000313" key="2">
    <source>
        <dbReference type="EMBL" id="JAD88523.1"/>
    </source>
</evidence>
<feature type="region of interest" description="Disordered" evidence="1">
    <location>
        <begin position="1"/>
        <end position="21"/>
    </location>
</feature>
<organism evidence="2">
    <name type="scientific">Arundo donax</name>
    <name type="common">Giant reed</name>
    <name type="synonym">Donax arundinaceus</name>
    <dbReference type="NCBI Taxonomy" id="35708"/>
    <lineage>
        <taxon>Eukaryota</taxon>
        <taxon>Viridiplantae</taxon>
        <taxon>Streptophyta</taxon>
        <taxon>Embryophyta</taxon>
        <taxon>Tracheophyta</taxon>
        <taxon>Spermatophyta</taxon>
        <taxon>Magnoliopsida</taxon>
        <taxon>Liliopsida</taxon>
        <taxon>Poales</taxon>
        <taxon>Poaceae</taxon>
        <taxon>PACMAD clade</taxon>
        <taxon>Arundinoideae</taxon>
        <taxon>Arundineae</taxon>
        <taxon>Arundo</taxon>
    </lineage>
</organism>